<comment type="caution">
    <text evidence="1">The sequence shown here is derived from an EMBL/GenBank/DDBJ whole genome shotgun (WGS) entry which is preliminary data.</text>
</comment>
<reference evidence="1 2" key="1">
    <citation type="submission" date="2017-11" db="EMBL/GenBank/DDBJ databases">
        <title>Genomic Encyclopedia of Type Strains, Phase III (KMG-III): the genomes of soil and plant-associated and newly described type strains.</title>
        <authorList>
            <person name="Whitman W."/>
        </authorList>
    </citation>
    <scope>NUCLEOTIDE SEQUENCE [LARGE SCALE GENOMIC DNA]</scope>
    <source>
        <strain evidence="1 2">CGMCC 1.12274</strain>
    </source>
</reference>
<dbReference type="Pfam" id="PF14390">
    <property type="entry name" value="DUF4420"/>
    <property type="match status" value="1"/>
</dbReference>
<organism evidence="1 2">
    <name type="scientific">Novosphingobium kunmingense</name>
    <dbReference type="NCBI Taxonomy" id="1211806"/>
    <lineage>
        <taxon>Bacteria</taxon>
        <taxon>Pseudomonadati</taxon>
        <taxon>Pseudomonadota</taxon>
        <taxon>Alphaproteobacteria</taxon>
        <taxon>Sphingomonadales</taxon>
        <taxon>Sphingomonadaceae</taxon>
        <taxon>Novosphingobium</taxon>
    </lineage>
</organism>
<protein>
    <submittedName>
        <fullName evidence="1">Putative PD-(D/E)XK family protein DUF4420</fullName>
    </submittedName>
</protein>
<sequence length="326" mass="35863">MMMPDNPWDGLVAGGKDARRVANCRHDFFWVVSANSEPGLLLRLAPETTEIRPLPKMRNLEIAYREVASRPSLVLLLKDGEQRELFAGLCDDIVRAGEAAPDNQDALNRAIRRTLRWHHLLRGGRTGQLSLEEQRGLIGELQFLTHLIDLVGPRAAIEAWKGPAGSSKDFELDGCLVEVKARRGAAKPFVQISSEDQLADVGGSRLFLVVSPVDAVVKPNGKTLTDHVAELDKLFAVADPDACALWEEAIAETGFDFGDDYSDRRWVIGKSLHFEVRDGFPRIALPLATGVSGVRYSIGLDACAPFSVEADVIDQLIVERNGSWMN</sequence>
<evidence type="ECO:0000313" key="2">
    <source>
        <dbReference type="Proteomes" id="UP000232587"/>
    </source>
</evidence>
<accession>A0A2N0H586</accession>
<dbReference type="Proteomes" id="UP000232587">
    <property type="component" value="Unassembled WGS sequence"/>
</dbReference>
<proteinExistence type="predicted"/>
<evidence type="ECO:0000313" key="1">
    <source>
        <dbReference type="EMBL" id="PKB14111.1"/>
    </source>
</evidence>
<gene>
    <name evidence="1" type="ORF">B0I00_2740</name>
</gene>
<keyword evidence="2" id="KW-1185">Reference proteome</keyword>
<dbReference type="AlphaFoldDB" id="A0A2N0H586"/>
<dbReference type="OrthoDB" id="7375322at2"/>
<dbReference type="InterPro" id="IPR025534">
    <property type="entry name" value="DUF4420"/>
</dbReference>
<name>A0A2N0H586_9SPHN</name>
<dbReference type="EMBL" id="PHUF01000005">
    <property type="protein sequence ID" value="PKB14111.1"/>
    <property type="molecule type" value="Genomic_DNA"/>
</dbReference>
<dbReference type="RefSeq" id="WP_100867950.1">
    <property type="nucleotide sequence ID" value="NZ_PHUF01000005.1"/>
</dbReference>